<dbReference type="AlphaFoldDB" id="A0A3A6QMM9"/>
<comment type="caution">
    <text evidence="1">The sequence shown here is derived from an EMBL/GenBank/DDBJ whole genome shotgun (WGS) entry which is preliminary data.</text>
</comment>
<dbReference type="EMBL" id="QVMU01000014">
    <property type="protein sequence ID" value="RJX69694.1"/>
    <property type="molecule type" value="Genomic_DNA"/>
</dbReference>
<evidence type="ECO:0008006" key="3">
    <source>
        <dbReference type="Google" id="ProtNLM"/>
    </source>
</evidence>
<dbReference type="OrthoDB" id="230260at2"/>
<gene>
    <name evidence="1" type="ORF">DZ860_14530</name>
</gene>
<name>A0A3A6QMM9_9VIBR</name>
<evidence type="ECO:0000313" key="2">
    <source>
        <dbReference type="Proteomes" id="UP000273252"/>
    </source>
</evidence>
<dbReference type="Proteomes" id="UP000273252">
    <property type="component" value="Unassembled WGS sequence"/>
</dbReference>
<evidence type="ECO:0000313" key="1">
    <source>
        <dbReference type="EMBL" id="RJX69694.1"/>
    </source>
</evidence>
<dbReference type="RefSeq" id="WP_025553494.1">
    <property type="nucleotide sequence ID" value="NZ_QVMU01000014.1"/>
</dbReference>
<organism evidence="1 2">
    <name type="scientific">Vibrio sinensis</name>
    <dbReference type="NCBI Taxonomy" id="2302434"/>
    <lineage>
        <taxon>Bacteria</taxon>
        <taxon>Pseudomonadati</taxon>
        <taxon>Pseudomonadota</taxon>
        <taxon>Gammaproteobacteria</taxon>
        <taxon>Vibrionales</taxon>
        <taxon>Vibrionaceae</taxon>
        <taxon>Vibrio</taxon>
    </lineage>
</organism>
<dbReference type="NCBIfam" id="NF038232">
    <property type="entry name" value="STM3845_fam"/>
    <property type="match status" value="1"/>
</dbReference>
<sequence>MNKSLTDQELEHVARVIKDKIFVPRNRKRVTVFLCGADIKNDKTARSQMAAVFSHYPRYELLYPEDLFDDLLAGQGQHSLLKLEGILADSVDAIVLFPESPGSFAEIGAFSNNEQLARKMVVLSNRKYKSNKSFINYGPYRLIKSSGTGKVIHINYDHLTVPDEYHRIYRNVNNYITQIRKEHPVEKDVANILEAENFILPCIYLLDKLNNVMLSKLIGFATNQDKVLCDIATKSSLGRLAFKKFISRTATGYQVTPLGAEYVRNTFDNIYLDKVRIEILNAENRRNASVRYDRIVSGAHP</sequence>
<protein>
    <recommendedName>
        <fullName evidence="3">UDP-3-O-(3-hydroxymyristoyl)glucosamine N-acyltransferase</fullName>
    </recommendedName>
</protein>
<keyword evidence="2" id="KW-1185">Reference proteome</keyword>
<dbReference type="InterPro" id="IPR049725">
    <property type="entry name" value="STM3845-like"/>
</dbReference>
<accession>A0A3A6QMM9</accession>
<reference evidence="1 2" key="1">
    <citation type="submission" date="2018-08" db="EMBL/GenBank/DDBJ databases">
        <title>Vibrio isolated from the Eastern China Marginal Seas.</title>
        <authorList>
            <person name="Li Y."/>
        </authorList>
    </citation>
    <scope>NUCLEOTIDE SEQUENCE [LARGE SCALE GENOMIC DNA]</scope>
    <source>
        <strain evidence="1 2">BEI233</strain>
    </source>
</reference>
<proteinExistence type="predicted"/>